<dbReference type="OrthoDB" id="3177213at2759"/>
<organism evidence="2 3">
    <name type="scientific">Pseudocercospora musae</name>
    <dbReference type="NCBI Taxonomy" id="113226"/>
    <lineage>
        <taxon>Eukaryota</taxon>
        <taxon>Fungi</taxon>
        <taxon>Dikarya</taxon>
        <taxon>Ascomycota</taxon>
        <taxon>Pezizomycotina</taxon>
        <taxon>Dothideomycetes</taxon>
        <taxon>Dothideomycetidae</taxon>
        <taxon>Mycosphaerellales</taxon>
        <taxon>Mycosphaerellaceae</taxon>
        <taxon>Pseudocercospora</taxon>
    </lineage>
</organism>
<feature type="region of interest" description="Disordered" evidence="1">
    <location>
        <begin position="1"/>
        <end position="37"/>
    </location>
</feature>
<keyword evidence="3" id="KW-1185">Reference proteome</keyword>
<protein>
    <submittedName>
        <fullName evidence="2">Uncharacterized protein</fullName>
    </submittedName>
</protein>
<evidence type="ECO:0000256" key="1">
    <source>
        <dbReference type="SAM" id="MobiDB-lite"/>
    </source>
</evidence>
<dbReference type="AlphaFoldDB" id="A0A139I9N8"/>
<reference evidence="2 3" key="1">
    <citation type="submission" date="2015-07" db="EMBL/GenBank/DDBJ databases">
        <title>Comparative genomics of the Sigatoka disease complex on banana suggests a link between parallel evolutionary changes in Pseudocercospora fijiensis and Pseudocercospora eumusae and increased virulence on the banana host.</title>
        <authorList>
            <person name="Chang T.-C."/>
            <person name="Salvucci A."/>
            <person name="Crous P.W."/>
            <person name="Stergiopoulos I."/>
        </authorList>
    </citation>
    <scope>NUCLEOTIDE SEQUENCE [LARGE SCALE GENOMIC DNA]</scope>
    <source>
        <strain evidence="2 3">CBS 116634</strain>
    </source>
</reference>
<evidence type="ECO:0000313" key="3">
    <source>
        <dbReference type="Proteomes" id="UP000073492"/>
    </source>
</evidence>
<proteinExistence type="predicted"/>
<name>A0A139I9N8_9PEZI</name>
<dbReference type="Proteomes" id="UP000073492">
    <property type="component" value="Unassembled WGS sequence"/>
</dbReference>
<comment type="caution">
    <text evidence="2">The sequence shown here is derived from an EMBL/GenBank/DDBJ whole genome shotgun (WGS) entry which is preliminary data.</text>
</comment>
<gene>
    <name evidence="2" type="ORF">AC579_9451</name>
</gene>
<feature type="compositionally biased region" description="Low complexity" evidence="1">
    <location>
        <begin position="12"/>
        <end position="31"/>
    </location>
</feature>
<accession>A0A139I9N8</accession>
<dbReference type="STRING" id="113226.A0A139I9N8"/>
<dbReference type="EMBL" id="LFZO01000205">
    <property type="protein sequence ID" value="KXT11349.1"/>
    <property type="molecule type" value="Genomic_DNA"/>
</dbReference>
<evidence type="ECO:0000313" key="2">
    <source>
        <dbReference type="EMBL" id="KXT11349.1"/>
    </source>
</evidence>
<sequence>MADTAIEPPPSYSSLPPSQPETQPSQPATSSIPSLAERSGTHEYQLQHVGHHSLGLQIVHDTIVLYYIASYQAQNTPDLILYAGYDSKGPQLALAEFTNYTKDFKIYIGGQKSPKGDDWDTVRCADGGFFKDPIFRFEVPRIKQKLYWKKTSESRLGASRFSPRDHKLVDEGSDEVVAVYLERKLGLGGGQNKGVVKWRVKLSEMAEMQALMVLLSLLERSRRYMRSVNRAFPNTNGW</sequence>